<feature type="transmembrane region" description="Helical" evidence="1">
    <location>
        <begin position="77"/>
        <end position="93"/>
    </location>
</feature>
<feature type="transmembrane region" description="Helical" evidence="1">
    <location>
        <begin position="100"/>
        <end position="123"/>
    </location>
</feature>
<accession>A0ABU1T959</accession>
<evidence type="ECO:0000313" key="3">
    <source>
        <dbReference type="Proteomes" id="UP001247620"/>
    </source>
</evidence>
<feature type="transmembrane region" description="Helical" evidence="1">
    <location>
        <begin position="12"/>
        <end position="32"/>
    </location>
</feature>
<sequence length="166" mass="19033">MQNELQLRKRVKTWVIIFIIGLVLSGVTAFPIETELSFFAAHAQSFPAFIQPWITKIYTAVKITNQNYPYLSYGTDWLAFGHLVIATVFIGPLRDPVKNIWVIEFGMIACIMVFPLAFIAGPIRGIPVYWRFIDCCFGVFGIIPLYICYRDIRKLEQMAPAYKNSI</sequence>
<gene>
    <name evidence="2" type="ORF">J2W55_001690</name>
</gene>
<evidence type="ECO:0008006" key="4">
    <source>
        <dbReference type="Google" id="ProtNLM"/>
    </source>
</evidence>
<keyword evidence="1" id="KW-1133">Transmembrane helix</keyword>
<evidence type="ECO:0000256" key="1">
    <source>
        <dbReference type="SAM" id="Phobius"/>
    </source>
</evidence>
<organism evidence="2 3">
    <name type="scientific">Mucilaginibacter pocheonensis</name>
    <dbReference type="NCBI Taxonomy" id="398050"/>
    <lineage>
        <taxon>Bacteria</taxon>
        <taxon>Pseudomonadati</taxon>
        <taxon>Bacteroidota</taxon>
        <taxon>Sphingobacteriia</taxon>
        <taxon>Sphingobacteriales</taxon>
        <taxon>Sphingobacteriaceae</taxon>
        <taxon>Mucilaginibacter</taxon>
    </lineage>
</organism>
<keyword evidence="1" id="KW-0812">Transmembrane</keyword>
<dbReference type="Proteomes" id="UP001247620">
    <property type="component" value="Unassembled WGS sequence"/>
</dbReference>
<keyword evidence="1" id="KW-0472">Membrane</keyword>
<dbReference type="EMBL" id="JAVDUU010000002">
    <property type="protein sequence ID" value="MDR6941848.1"/>
    <property type="molecule type" value="Genomic_DNA"/>
</dbReference>
<evidence type="ECO:0000313" key="2">
    <source>
        <dbReference type="EMBL" id="MDR6941848.1"/>
    </source>
</evidence>
<keyword evidence="3" id="KW-1185">Reference proteome</keyword>
<proteinExistence type="predicted"/>
<name>A0ABU1T959_9SPHI</name>
<dbReference type="RefSeq" id="WP_310094218.1">
    <property type="nucleotide sequence ID" value="NZ_JAVDUU010000002.1"/>
</dbReference>
<reference evidence="2 3" key="1">
    <citation type="submission" date="2023-07" db="EMBL/GenBank/DDBJ databases">
        <title>Sorghum-associated microbial communities from plants grown in Nebraska, USA.</title>
        <authorList>
            <person name="Schachtman D."/>
        </authorList>
    </citation>
    <scope>NUCLEOTIDE SEQUENCE [LARGE SCALE GENOMIC DNA]</scope>
    <source>
        <strain evidence="2 3">3262</strain>
    </source>
</reference>
<comment type="caution">
    <text evidence="2">The sequence shown here is derived from an EMBL/GenBank/DDBJ whole genome shotgun (WGS) entry which is preliminary data.</text>
</comment>
<feature type="transmembrane region" description="Helical" evidence="1">
    <location>
        <begin position="129"/>
        <end position="149"/>
    </location>
</feature>
<protein>
    <recommendedName>
        <fullName evidence="4">DUF1440 domain-containing protein</fullName>
    </recommendedName>
</protein>